<dbReference type="Pfam" id="PF02254">
    <property type="entry name" value="TrkA_N"/>
    <property type="match status" value="1"/>
</dbReference>
<dbReference type="InterPro" id="IPR050721">
    <property type="entry name" value="Trk_Ktr_HKT_K-transport"/>
</dbReference>
<protein>
    <submittedName>
        <fullName evidence="6">TrkA family potassium uptake protein</fullName>
    </submittedName>
</protein>
<dbReference type="AlphaFoldDB" id="A0A413FDH4"/>
<evidence type="ECO:0000256" key="4">
    <source>
        <dbReference type="ARBA" id="ARBA00023065"/>
    </source>
</evidence>
<evidence type="ECO:0000256" key="1">
    <source>
        <dbReference type="ARBA" id="ARBA00022448"/>
    </source>
</evidence>
<dbReference type="GO" id="GO:0015079">
    <property type="term" value="F:potassium ion transmembrane transporter activity"/>
    <property type="evidence" value="ECO:0007669"/>
    <property type="project" value="InterPro"/>
</dbReference>
<accession>A0A413FDH4</accession>
<keyword evidence="3" id="KW-0630">Potassium</keyword>
<evidence type="ECO:0000313" key="6">
    <source>
        <dbReference type="EMBL" id="RGX28178.1"/>
    </source>
</evidence>
<dbReference type="InterPro" id="IPR006036">
    <property type="entry name" value="K_uptake_TrkA"/>
</dbReference>
<proteinExistence type="predicted"/>
<gene>
    <name evidence="6" type="ORF">DWV29_14680</name>
</gene>
<dbReference type="EMBL" id="QSBM01000011">
    <property type="protein sequence ID" value="RGX28178.1"/>
    <property type="molecule type" value="Genomic_DNA"/>
</dbReference>
<dbReference type="InterPro" id="IPR036291">
    <property type="entry name" value="NAD(P)-bd_dom_sf"/>
</dbReference>
<evidence type="ECO:0000256" key="2">
    <source>
        <dbReference type="ARBA" id="ARBA00022538"/>
    </source>
</evidence>
<keyword evidence="2" id="KW-0633">Potassium transport</keyword>
<dbReference type="OrthoDB" id="9775180at2"/>
<dbReference type="GO" id="GO:0005886">
    <property type="term" value="C:plasma membrane"/>
    <property type="evidence" value="ECO:0007669"/>
    <property type="project" value="InterPro"/>
</dbReference>
<organism evidence="6 7">
    <name type="scientific">Enterocloster asparagiformis</name>
    <dbReference type="NCBI Taxonomy" id="333367"/>
    <lineage>
        <taxon>Bacteria</taxon>
        <taxon>Bacillati</taxon>
        <taxon>Bacillota</taxon>
        <taxon>Clostridia</taxon>
        <taxon>Lachnospirales</taxon>
        <taxon>Lachnospiraceae</taxon>
        <taxon>Enterocloster</taxon>
    </lineage>
</organism>
<dbReference type="PANTHER" id="PTHR43833">
    <property type="entry name" value="POTASSIUM CHANNEL PROTEIN 2-RELATED-RELATED"/>
    <property type="match status" value="1"/>
</dbReference>
<sequence>MRGGRTMLFRKGKKIVIAGSSQWGARLAGQLSGKGYDVVVVDSRRDAFRKLPEDFNGNKVEGDVTDPKVLERCGAGKAVAFIAATQNDNVNLMVGQIARCLMEVEHVYVMLEDQQRQKIIGGSGIKTICPLEASAEECARLVGEACRKEAV</sequence>
<dbReference type="Gene3D" id="3.40.50.720">
    <property type="entry name" value="NAD(P)-binding Rossmann-like Domain"/>
    <property type="match status" value="1"/>
</dbReference>
<evidence type="ECO:0000259" key="5">
    <source>
        <dbReference type="PROSITE" id="PS51201"/>
    </source>
</evidence>
<name>A0A413FDH4_9FIRM</name>
<evidence type="ECO:0000313" key="7">
    <source>
        <dbReference type="Proteomes" id="UP000283880"/>
    </source>
</evidence>
<reference evidence="6 7" key="1">
    <citation type="submission" date="2018-08" db="EMBL/GenBank/DDBJ databases">
        <title>A genome reference for cultivated species of the human gut microbiota.</title>
        <authorList>
            <person name="Zou Y."/>
            <person name="Xue W."/>
            <person name="Luo G."/>
        </authorList>
    </citation>
    <scope>NUCLEOTIDE SEQUENCE [LARGE SCALE GENOMIC DNA]</scope>
    <source>
        <strain evidence="6 7">AF04-15</strain>
    </source>
</reference>
<dbReference type="PROSITE" id="PS51201">
    <property type="entry name" value="RCK_N"/>
    <property type="match status" value="1"/>
</dbReference>
<evidence type="ECO:0000256" key="3">
    <source>
        <dbReference type="ARBA" id="ARBA00022958"/>
    </source>
</evidence>
<comment type="caution">
    <text evidence="6">The sequence shown here is derived from an EMBL/GenBank/DDBJ whole genome shotgun (WGS) entry which is preliminary data.</text>
</comment>
<keyword evidence="1" id="KW-0813">Transport</keyword>
<feature type="domain" description="RCK N-terminal" evidence="5">
    <location>
        <begin position="12"/>
        <end position="132"/>
    </location>
</feature>
<dbReference type="InterPro" id="IPR003148">
    <property type="entry name" value="RCK_N"/>
</dbReference>
<dbReference type="SUPFAM" id="SSF51735">
    <property type="entry name" value="NAD(P)-binding Rossmann-fold domains"/>
    <property type="match status" value="1"/>
</dbReference>
<dbReference type="PRINTS" id="PR00335">
    <property type="entry name" value="KUPTAKETRKA"/>
</dbReference>
<keyword evidence="4" id="KW-0406">Ion transport</keyword>
<dbReference type="Proteomes" id="UP000283880">
    <property type="component" value="Unassembled WGS sequence"/>
</dbReference>
<dbReference type="PANTHER" id="PTHR43833:SF5">
    <property type="entry name" value="TRK SYSTEM POTASSIUM UPTAKE PROTEIN TRKA"/>
    <property type="match status" value="1"/>
</dbReference>